<dbReference type="OrthoDB" id="16619at2759"/>
<gene>
    <name evidence="1" type="ORF">DICPUDRAFT_75728</name>
</gene>
<dbReference type="InParanoid" id="F0ZBI0"/>
<accession>F0ZBI0</accession>
<dbReference type="PANTHER" id="PTHR33559">
    <property type="entry name" value="PROTEASOME ASSEMBLY CHAPERONE 4"/>
    <property type="match status" value="1"/>
</dbReference>
<dbReference type="Pfam" id="PF16093">
    <property type="entry name" value="PAC4"/>
    <property type="match status" value="1"/>
</dbReference>
<dbReference type="OMA" id="EDCLYLW"/>
<dbReference type="RefSeq" id="XP_003284795.1">
    <property type="nucleotide sequence ID" value="XM_003284747.1"/>
</dbReference>
<sequence>MESLSISDNIEDSQPHLKIEKFIDIYEDTKLYFMFYIFQNPNSPLFIWVSDQPNLNTLSVSMKIPMEKLPVTSELIDSSFGISKDSSMSLAQRIVIKFKVQTFLSINISQELPEMTHYIEKKIFELLSQYIPK</sequence>
<evidence type="ECO:0000313" key="2">
    <source>
        <dbReference type="Proteomes" id="UP000001064"/>
    </source>
</evidence>
<dbReference type="AlphaFoldDB" id="F0ZBI0"/>
<dbReference type="VEuPathDB" id="AmoebaDB:DICPUDRAFT_75728"/>
<name>F0ZBI0_DICPU</name>
<dbReference type="EMBL" id="GL870971">
    <property type="protein sequence ID" value="EGC38699.1"/>
    <property type="molecule type" value="Genomic_DNA"/>
</dbReference>
<dbReference type="Proteomes" id="UP000001064">
    <property type="component" value="Unassembled WGS sequence"/>
</dbReference>
<proteinExistence type="predicted"/>
<dbReference type="InterPro" id="IPR032157">
    <property type="entry name" value="PAC4"/>
</dbReference>
<dbReference type="GO" id="GO:0043248">
    <property type="term" value="P:proteasome assembly"/>
    <property type="evidence" value="ECO:0007669"/>
    <property type="project" value="InterPro"/>
</dbReference>
<organism evidence="1 2">
    <name type="scientific">Dictyostelium purpureum</name>
    <name type="common">Slime mold</name>
    <dbReference type="NCBI Taxonomy" id="5786"/>
    <lineage>
        <taxon>Eukaryota</taxon>
        <taxon>Amoebozoa</taxon>
        <taxon>Evosea</taxon>
        <taxon>Eumycetozoa</taxon>
        <taxon>Dictyostelia</taxon>
        <taxon>Dictyosteliales</taxon>
        <taxon>Dictyosteliaceae</taxon>
        <taxon>Dictyostelium</taxon>
    </lineage>
</organism>
<protein>
    <recommendedName>
        <fullName evidence="3">Proteasome assembly chaperone 4</fullName>
    </recommendedName>
</protein>
<keyword evidence="2" id="KW-1185">Reference proteome</keyword>
<dbReference type="eggNOG" id="ENOG502RI0Y">
    <property type="taxonomic scope" value="Eukaryota"/>
</dbReference>
<dbReference type="GeneID" id="10506824"/>
<dbReference type="KEGG" id="dpp:DICPUDRAFT_75728"/>
<evidence type="ECO:0000313" key="1">
    <source>
        <dbReference type="EMBL" id="EGC38699.1"/>
    </source>
</evidence>
<evidence type="ECO:0008006" key="3">
    <source>
        <dbReference type="Google" id="ProtNLM"/>
    </source>
</evidence>
<dbReference type="PANTHER" id="PTHR33559:SF1">
    <property type="entry name" value="PROTEASOME ASSEMBLY CHAPERONE 4"/>
    <property type="match status" value="1"/>
</dbReference>
<reference evidence="2" key="1">
    <citation type="journal article" date="2011" name="Genome Biol.">
        <title>Comparative genomics of the social amoebae Dictyostelium discoideum and Dictyostelium purpureum.</title>
        <authorList>
            <consortium name="US DOE Joint Genome Institute (JGI-PGF)"/>
            <person name="Sucgang R."/>
            <person name="Kuo A."/>
            <person name="Tian X."/>
            <person name="Salerno W."/>
            <person name="Parikh A."/>
            <person name="Feasley C.L."/>
            <person name="Dalin E."/>
            <person name="Tu H."/>
            <person name="Huang E."/>
            <person name="Barry K."/>
            <person name="Lindquist E."/>
            <person name="Shapiro H."/>
            <person name="Bruce D."/>
            <person name="Schmutz J."/>
            <person name="Salamov A."/>
            <person name="Fey P."/>
            <person name="Gaudet P."/>
            <person name="Anjard C."/>
            <person name="Babu M.M."/>
            <person name="Basu S."/>
            <person name="Bushmanova Y."/>
            <person name="van der Wel H."/>
            <person name="Katoh-Kurasawa M."/>
            <person name="Dinh C."/>
            <person name="Coutinho P.M."/>
            <person name="Saito T."/>
            <person name="Elias M."/>
            <person name="Schaap P."/>
            <person name="Kay R.R."/>
            <person name="Henrissat B."/>
            <person name="Eichinger L."/>
            <person name="Rivero F."/>
            <person name="Putnam N.H."/>
            <person name="West C.M."/>
            <person name="Loomis W.F."/>
            <person name="Chisholm R.L."/>
            <person name="Shaulsky G."/>
            <person name="Strassmann J.E."/>
            <person name="Queller D.C."/>
            <person name="Kuspa A."/>
            <person name="Grigoriev I.V."/>
        </authorList>
    </citation>
    <scope>NUCLEOTIDE SEQUENCE [LARGE SCALE GENOMIC DNA]</scope>
    <source>
        <strain evidence="2">QSDP1</strain>
    </source>
</reference>